<protein>
    <submittedName>
        <fullName evidence="1">Uncharacterized protein</fullName>
    </submittedName>
</protein>
<name>A0ABR5IPL9_9HYPH</name>
<organism evidence="1 2">
    <name type="scientific">Enhydrobacter aerosaccus</name>
    <dbReference type="NCBI Taxonomy" id="225324"/>
    <lineage>
        <taxon>Bacteria</taxon>
        <taxon>Pseudomonadati</taxon>
        <taxon>Pseudomonadota</taxon>
        <taxon>Alphaproteobacteria</taxon>
        <taxon>Hyphomicrobiales</taxon>
        <taxon>Enhydrobacter</taxon>
    </lineage>
</organism>
<proteinExistence type="predicted"/>
<accession>A0ABR5IPL9</accession>
<reference evidence="1 2" key="1">
    <citation type="submission" date="2015-07" db="EMBL/GenBank/DDBJ databases">
        <title>Draft genome of Enhydrobacter aerosaccus.</title>
        <authorList>
            <person name="Wang X."/>
        </authorList>
    </citation>
    <scope>NUCLEOTIDE SEQUENCE [LARGE SCALE GENOMIC DNA]</scope>
    <source>
        <strain evidence="1 2">CGMCC9176</strain>
    </source>
</reference>
<evidence type="ECO:0000313" key="2">
    <source>
        <dbReference type="Proteomes" id="UP000053900"/>
    </source>
</evidence>
<dbReference type="EMBL" id="LGSW01000001">
    <property type="protein sequence ID" value="KND22946.1"/>
    <property type="molecule type" value="Genomic_DNA"/>
</dbReference>
<gene>
    <name evidence="1" type="ORF">AFK20_02400</name>
</gene>
<dbReference type="Proteomes" id="UP000053900">
    <property type="component" value="Unassembled WGS sequence"/>
</dbReference>
<evidence type="ECO:0000313" key="1">
    <source>
        <dbReference type="EMBL" id="KND22946.1"/>
    </source>
</evidence>
<sequence length="94" mass="10609">MTKNTTKQPSQIQQIFELLMTGAEPTPLDIFTQCDCMSANQRFSDLCLKYNVPVNSEPVILPNGKRVNKHWLEPFYIDGIQAGTITPPSFYTGE</sequence>
<keyword evidence="2" id="KW-1185">Reference proteome</keyword>
<comment type="caution">
    <text evidence="1">The sequence shown here is derived from an EMBL/GenBank/DDBJ whole genome shotgun (WGS) entry which is preliminary data.</text>
</comment>